<feature type="compositionally biased region" description="Basic and acidic residues" evidence="5">
    <location>
        <begin position="1010"/>
        <end position="1020"/>
    </location>
</feature>
<dbReference type="PANTHER" id="PTHR11455:SF22">
    <property type="entry name" value="CRYPTOCHROME DASH"/>
    <property type="match status" value="1"/>
</dbReference>
<dbReference type="PANTHER" id="PTHR11455">
    <property type="entry name" value="CRYPTOCHROME"/>
    <property type="match status" value="1"/>
</dbReference>
<dbReference type="GO" id="GO:0071949">
    <property type="term" value="F:FAD binding"/>
    <property type="evidence" value="ECO:0007669"/>
    <property type="project" value="TreeGrafter"/>
</dbReference>
<keyword evidence="8" id="KW-1185">Reference proteome</keyword>
<feature type="compositionally biased region" description="Low complexity" evidence="5">
    <location>
        <begin position="614"/>
        <end position="624"/>
    </location>
</feature>
<dbReference type="InterPro" id="IPR005101">
    <property type="entry name" value="Cryptochr/Photolyase_FAD-bd"/>
</dbReference>
<evidence type="ECO:0000259" key="6">
    <source>
        <dbReference type="PROSITE" id="PS51645"/>
    </source>
</evidence>
<evidence type="ECO:0000256" key="3">
    <source>
        <dbReference type="ARBA" id="ARBA00022827"/>
    </source>
</evidence>
<dbReference type="GO" id="GO:0003684">
    <property type="term" value="F:damaged DNA binding"/>
    <property type="evidence" value="ECO:0007669"/>
    <property type="project" value="TreeGrafter"/>
</dbReference>
<proteinExistence type="inferred from homology"/>
<name>A0A2H2Z041_TRIPA</name>
<evidence type="ECO:0000256" key="4">
    <source>
        <dbReference type="PIRSR" id="PIRSR602081-1"/>
    </source>
</evidence>
<feature type="compositionally biased region" description="Low complexity" evidence="5">
    <location>
        <begin position="984"/>
        <end position="1007"/>
    </location>
</feature>
<dbReference type="InterPro" id="IPR036134">
    <property type="entry name" value="Crypto/Photolyase_FAD-like_sf"/>
</dbReference>
<evidence type="ECO:0000256" key="1">
    <source>
        <dbReference type="ARBA" id="ARBA00005862"/>
    </source>
</evidence>
<feature type="compositionally biased region" description="Polar residues" evidence="5">
    <location>
        <begin position="921"/>
        <end position="934"/>
    </location>
</feature>
<organism evidence="7 8">
    <name type="scientific">Trichoderma parareesei</name>
    <name type="common">Filamentous fungus</name>
    <dbReference type="NCBI Taxonomy" id="858221"/>
    <lineage>
        <taxon>Eukaryota</taxon>
        <taxon>Fungi</taxon>
        <taxon>Dikarya</taxon>
        <taxon>Ascomycota</taxon>
        <taxon>Pezizomycotina</taxon>
        <taxon>Sordariomycetes</taxon>
        <taxon>Hypocreomycetidae</taxon>
        <taxon>Hypocreales</taxon>
        <taxon>Hypocreaceae</taxon>
        <taxon>Trichoderma</taxon>
    </lineage>
</organism>
<feature type="compositionally biased region" description="Pro residues" evidence="5">
    <location>
        <begin position="713"/>
        <end position="722"/>
    </location>
</feature>
<dbReference type="OrthoDB" id="435881at2759"/>
<feature type="region of interest" description="Disordered" evidence="5">
    <location>
        <begin position="614"/>
        <end position="645"/>
    </location>
</feature>
<protein>
    <recommendedName>
        <fullName evidence="6">Photolyase/cryptochrome alpha/beta domain-containing protein</fullName>
    </recommendedName>
</protein>
<dbReference type="GO" id="GO:0003904">
    <property type="term" value="F:deoxyribodipyrimidine photo-lyase activity"/>
    <property type="evidence" value="ECO:0007669"/>
    <property type="project" value="TreeGrafter"/>
</dbReference>
<dbReference type="Gene3D" id="3.40.50.620">
    <property type="entry name" value="HUPs"/>
    <property type="match status" value="1"/>
</dbReference>
<dbReference type="EMBL" id="LFMI01000048">
    <property type="protein sequence ID" value="OTA00168.1"/>
    <property type="molecule type" value="Genomic_DNA"/>
</dbReference>
<dbReference type="SUPFAM" id="SSF52425">
    <property type="entry name" value="Cryptochrome/photolyase, N-terminal domain"/>
    <property type="match status" value="1"/>
</dbReference>
<dbReference type="Gene3D" id="1.25.40.80">
    <property type="match status" value="1"/>
</dbReference>
<feature type="domain" description="Photolyase/cryptochrome alpha/beta" evidence="6">
    <location>
        <begin position="5"/>
        <end position="168"/>
    </location>
</feature>
<keyword evidence="3 4" id="KW-0274">FAD</keyword>
<dbReference type="SUPFAM" id="SSF48173">
    <property type="entry name" value="Cryptochrome/photolyase FAD-binding domain"/>
    <property type="match status" value="1"/>
</dbReference>
<dbReference type="InterPro" id="IPR014729">
    <property type="entry name" value="Rossmann-like_a/b/a_fold"/>
</dbReference>
<dbReference type="Pfam" id="PF00875">
    <property type="entry name" value="DNA_photolyase"/>
    <property type="match status" value="1"/>
</dbReference>
<evidence type="ECO:0000256" key="5">
    <source>
        <dbReference type="SAM" id="MobiDB-lite"/>
    </source>
</evidence>
<dbReference type="InterPro" id="IPR006050">
    <property type="entry name" value="DNA_photolyase_N"/>
</dbReference>
<dbReference type="GO" id="GO:0000719">
    <property type="term" value="P:photoreactive repair"/>
    <property type="evidence" value="ECO:0007669"/>
    <property type="project" value="TreeGrafter"/>
</dbReference>
<dbReference type="Gene3D" id="1.10.579.10">
    <property type="entry name" value="DNA Cyclobutane Dipyrimidine Photolyase, subunit A, domain 3"/>
    <property type="match status" value="1"/>
</dbReference>
<evidence type="ECO:0000313" key="8">
    <source>
        <dbReference type="Proteomes" id="UP000219286"/>
    </source>
</evidence>
<reference evidence="7 8" key="1">
    <citation type="journal article" date="2015" name="Genome Announc.">
        <title>Genome sequence and annotation of Trichoderma parareesei, the ancestor of the cellulase producer Trichoderma reesei.</title>
        <authorList>
            <person name="Yang D."/>
            <person name="Pomraning K."/>
            <person name="Kopchinskiy A."/>
            <person name="Karimi Aghcheh R."/>
            <person name="Atanasova L."/>
            <person name="Chenthamara K."/>
            <person name="Baker S.E."/>
            <person name="Zhang R."/>
            <person name="Shen Q."/>
            <person name="Freitag M."/>
            <person name="Kubicek C.P."/>
            <person name="Druzhinina I.S."/>
        </authorList>
    </citation>
    <scope>NUCLEOTIDE SEQUENCE [LARGE SCALE GENOMIC DNA]</scope>
    <source>
        <strain evidence="7 8">CBS 125925</strain>
    </source>
</reference>
<feature type="region of interest" description="Disordered" evidence="5">
    <location>
        <begin position="662"/>
        <end position="734"/>
    </location>
</feature>
<dbReference type="PROSITE" id="PS51645">
    <property type="entry name" value="PHR_CRY_ALPHA_BETA"/>
    <property type="match status" value="1"/>
</dbReference>
<comment type="caution">
    <text evidence="7">The sequence shown here is derived from an EMBL/GenBank/DDBJ whole genome shotgun (WGS) entry which is preliminary data.</text>
</comment>
<gene>
    <name evidence="7" type="ORF">A9Z42_0054740</name>
</gene>
<comment type="similarity">
    <text evidence="1">Belongs to the DNA photolyase class-1 family.</text>
</comment>
<feature type="binding site" evidence="4">
    <location>
        <position position="290"/>
    </location>
    <ligand>
        <name>FAD</name>
        <dbReference type="ChEBI" id="CHEBI:57692"/>
    </ligand>
</feature>
<comment type="cofactor">
    <cofactor evidence="4">
        <name>FAD</name>
        <dbReference type="ChEBI" id="CHEBI:57692"/>
    </cofactor>
    <text evidence="4">Binds 1 FAD per subunit.</text>
</comment>
<dbReference type="PRINTS" id="PR00147">
    <property type="entry name" value="DNAPHOTLYASE"/>
</dbReference>
<feature type="region of interest" description="Disordered" evidence="5">
    <location>
        <begin position="881"/>
        <end position="1032"/>
    </location>
</feature>
<evidence type="ECO:0000313" key="7">
    <source>
        <dbReference type="EMBL" id="OTA00168.1"/>
    </source>
</evidence>
<dbReference type="AlphaFoldDB" id="A0A2H2Z041"/>
<dbReference type="Proteomes" id="UP000219286">
    <property type="component" value="Unassembled WGS sequence"/>
</dbReference>
<dbReference type="InterPro" id="IPR036155">
    <property type="entry name" value="Crypto/Photolyase_N_sf"/>
</dbReference>
<evidence type="ECO:0000256" key="2">
    <source>
        <dbReference type="ARBA" id="ARBA00022630"/>
    </source>
</evidence>
<keyword evidence="2 4" id="KW-0285">Flavoprotein</keyword>
<dbReference type="Pfam" id="PF03441">
    <property type="entry name" value="FAD_binding_7"/>
    <property type="match status" value="1"/>
</dbReference>
<sequence length="1054" mass="115744">MSGGRILVYLLGRDLRTADNPVLHYLSITGSEHGYTHLLPVYVLPPDQIDLSGLVKDGETFPFPHPFAEVSRYWKCGIHRVRFLVESVWDLKSKLEALGSGLIIRAGSFPDVLESIFQHYAGHKDGPQVAAVWMTKGFLLGEVHEQQAIASFCDEVGIRFVSFRDHEWFIDTPELSTRSILELPDTFSEFQTRIGRVENQPRCALPPPLPFSLPPYPDHASLPTQKHPFDIPDSLPKLFEKLSKQLGLSAAFFEGIGSRSLPAALPARGGETQALNRLRYVIKKGIVSQYHTTIDDLKEQDGCFNLSAYLSLGCISARQVHEELVRLEQGTEPDFAQALGFGKGENMGTKALRAEMHHIDFIRLCNRKYGQSVYSPEGSGPGRDPGMYYKTPNRNKARPDQVPCPLGIEGILVQFQVGATGFGLIDAIMRQLLCTGYISIRSQMLAANFLGKFAGVDWRYGVEWVASLSIEHDTSLHWHRWQHYVGIGPDPSGGEATFSPAHAALEFDPDGHFVREWMPELRRLTALPNLFKVATTSAELLQLLGLATSVMVTRPVPSNAVNCQRFNHRSGPNIANSASRAARHDAAGGPTAMTATSRGPTIVVSDPRAVAAAAALRGAHGRPATGASPPSGPRAERAAEATQATPRMHHVAPIIQHHATAQRPSGVFQDHRVSTQAPPNAPQGPRANYRPPPAQSNAPPNAPRGPRADYWPSQPPRNPPQGPRGQPWQYHTPQGESRANRALNWQYQQRRNVVPENISTVQSPQISFNALQTAPRAPQAMQPFPAAPQWTPQMAEPFVGATNPTTYPYSLYTSPPCPAFYGSYAFSRPATYQYMEELPYYQVLQDYHQWHASGPSGGGGPWNATPPDTDEVMRHGMILRFLDSLPPPPSNPEFPPDPPQLYLKTRRRRRNRTQSSRRSGVTGQTESTEGTTAITRPVVPIASADASPPQAAQRMPYRRGKRGTSGRHRQANDDKKDGSDQSDKSGASGEAVDVADAAEAVESADGGDIVETHENGQKDGEGEECDGQDEDVEDDCASAATCMWLALIRTNEQY</sequence>
<feature type="compositionally biased region" description="Pro residues" evidence="5">
    <location>
        <begin position="885"/>
        <end position="899"/>
    </location>
</feature>
<feature type="compositionally biased region" description="Low complexity" evidence="5">
    <location>
        <begin position="942"/>
        <end position="953"/>
    </location>
</feature>
<accession>A0A2H2Z041</accession>
<feature type="compositionally biased region" description="Basic residues" evidence="5">
    <location>
        <begin position="956"/>
        <end position="969"/>
    </location>
</feature>
<feature type="compositionally biased region" description="Acidic residues" evidence="5">
    <location>
        <begin position="1021"/>
        <end position="1032"/>
    </location>
</feature>
<dbReference type="InterPro" id="IPR002081">
    <property type="entry name" value="Cryptochrome/DNA_photolyase_1"/>
</dbReference>
<feature type="compositionally biased region" description="Basic and acidic residues" evidence="5">
    <location>
        <begin position="970"/>
        <end position="983"/>
    </location>
</feature>